<organism evidence="2 3">
    <name type="scientific">Araneus ventricosus</name>
    <name type="common">Orbweaver spider</name>
    <name type="synonym">Epeira ventricosa</name>
    <dbReference type="NCBI Taxonomy" id="182803"/>
    <lineage>
        <taxon>Eukaryota</taxon>
        <taxon>Metazoa</taxon>
        <taxon>Ecdysozoa</taxon>
        <taxon>Arthropoda</taxon>
        <taxon>Chelicerata</taxon>
        <taxon>Arachnida</taxon>
        <taxon>Araneae</taxon>
        <taxon>Araneomorphae</taxon>
        <taxon>Entelegynae</taxon>
        <taxon>Araneoidea</taxon>
        <taxon>Araneidae</taxon>
        <taxon>Araneus</taxon>
    </lineage>
</organism>
<dbReference type="Gene3D" id="3.30.420.10">
    <property type="entry name" value="Ribonuclease H-like superfamily/Ribonuclease H"/>
    <property type="match status" value="1"/>
</dbReference>
<feature type="region of interest" description="Disordered" evidence="1">
    <location>
        <begin position="1"/>
        <end position="31"/>
    </location>
</feature>
<dbReference type="EMBL" id="BGPR01000025">
    <property type="protein sequence ID" value="GBL81371.1"/>
    <property type="molecule type" value="Genomic_DNA"/>
</dbReference>
<dbReference type="PANTHER" id="PTHR47326:SF1">
    <property type="entry name" value="HTH PSQ-TYPE DOMAIN-CONTAINING PROTEIN"/>
    <property type="match status" value="1"/>
</dbReference>
<protein>
    <submittedName>
        <fullName evidence="2">Uncharacterized protein</fullName>
    </submittedName>
</protein>
<dbReference type="GO" id="GO:0003676">
    <property type="term" value="F:nucleic acid binding"/>
    <property type="evidence" value="ECO:0007669"/>
    <property type="project" value="InterPro"/>
</dbReference>
<comment type="caution">
    <text evidence="2">The sequence shown here is derived from an EMBL/GenBank/DDBJ whole genome shotgun (WGS) entry which is preliminary data.</text>
</comment>
<reference evidence="2 3" key="1">
    <citation type="journal article" date="2019" name="Sci. Rep.">
        <title>Orb-weaving spider Araneus ventricosus genome elucidates the spidroin gene catalogue.</title>
        <authorList>
            <person name="Kono N."/>
            <person name="Nakamura H."/>
            <person name="Ohtoshi R."/>
            <person name="Moran D.A.P."/>
            <person name="Shinohara A."/>
            <person name="Yoshida Y."/>
            <person name="Fujiwara M."/>
            <person name="Mori M."/>
            <person name="Tomita M."/>
            <person name="Arakawa K."/>
        </authorList>
    </citation>
    <scope>NUCLEOTIDE SEQUENCE [LARGE SCALE GENOMIC DNA]</scope>
</reference>
<name>A0A4Y2AN98_ARAVE</name>
<keyword evidence="3" id="KW-1185">Reference proteome</keyword>
<sequence>MSGSFKRAVMNRKRTARTPATGENDLRFAEESRRTRSTRAIAQRLGLSQSTVDRILIDIRRHLNVTFTRRWIGRGGPVSWPTRSPDQLCLNFYFWDHMRTKAYCTQDDLDEDLVARISIAARKIDIRQESSKIFDILCSADDTVRASGQTFEHLL</sequence>
<dbReference type="AlphaFoldDB" id="A0A4Y2AN98"/>
<accession>A0A4Y2AN98</accession>
<dbReference type="Proteomes" id="UP000499080">
    <property type="component" value="Unassembled WGS sequence"/>
</dbReference>
<evidence type="ECO:0000256" key="1">
    <source>
        <dbReference type="SAM" id="MobiDB-lite"/>
    </source>
</evidence>
<dbReference type="OrthoDB" id="6436917at2759"/>
<evidence type="ECO:0000313" key="3">
    <source>
        <dbReference type="Proteomes" id="UP000499080"/>
    </source>
</evidence>
<gene>
    <name evidence="2" type="ORF">AVEN_143673_1</name>
</gene>
<dbReference type="InterPro" id="IPR036397">
    <property type="entry name" value="RNaseH_sf"/>
</dbReference>
<evidence type="ECO:0000313" key="2">
    <source>
        <dbReference type="EMBL" id="GBL81371.1"/>
    </source>
</evidence>
<proteinExistence type="predicted"/>
<dbReference type="PANTHER" id="PTHR47326">
    <property type="entry name" value="TRANSPOSABLE ELEMENT TC3 TRANSPOSASE-LIKE PROTEIN"/>
    <property type="match status" value="1"/>
</dbReference>